<keyword evidence="6" id="KW-0963">Cytoplasm</keyword>
<evidence type="ECO:0000256" key="5">
    <source>
        <dbReference type="ARBA" id="ARBA00022448"/>
    </source>
</evidence>
<sequence length="789" mass="89526">MPLRLDIKRKLTARSDRVKSVDLHPSEPWMLISLYSGTVVVWNHESQTMVKTFEVCDLPVRAAKFVARKHWVITGSDDIQIRVFNYNTLERVHMFEAHSDYIRCIVVHPTQPYILTSSDDMLIKLWDWDRKWTCSQVFEGHAHYVMQIVINPKDNNQFASASLDRTIKVWQLGSKMPNFTLEGHEKGVNCIDYYGGGDKPYLVSGADDRLVKIWDYQNKTCVQTLVGHAQNVTCVSFHPELPIILTGAEDGTVRVWHSNTYRLENTLNYSMERVWCVCSQPGSNSVALGYDEGSIILKLGREEPAMSMDSSGKVMWAHHSEVQQANLKAMGDAEIRDGERLALAVKDMGSCEIYPQTIQHSPNGRFVVVCGDGEYIIYTAVALRNKSFGSAQEFVWAHDSSQYAIREGNNMVKIFKNFKEKKIFKPEFGAEGEFCFLFCLSNPNTDAERYCFIYISSVNRLNYYVGGEIITIAHMDRPMYLLGYIPKDDRLYLGDKELNIVSYSLLLSVLEYQTAIMRKDFNTADSLLPTIPKEQRTRVAHFLEKQGFRQQALAVSTDPEHRFELALQLGELKLAHQLASEAESEQKWKQLAELATTKCQFSLAQECLHQAQDYGGLLLLATASGNADMVGKLAEGAERDGRTNVAFLTYFMRGRLDKCLDLLIKTNRLPEAAFLARTYLPSHVSRVVKLWKESLSKVNQKAADALADPGQYSNLFPGLRQALLAEQYLKETHVGVRPAAEYPLITPNEDRNALEESAGFVCEEVGEPEVRIRICISVLFRQTNTFTFI</sequence>
<feature type="repeat" description="WD" evidence="17">
    <location>
        <begin position="138"/>
        <end position="172"/>
    </location>
</feature>
<name>A0A665VZC1_ECHNA</name>
<evidence type="ECO:0000256" key="12">
    <source>
        <dbReference type="ARBA" id="ARBA00023136"/>
    </source>
</evidence>
<evidence type="ECO:0000256" key="15">
    <source>
        <dbReference type="ARBA" id="ARBA00025693"/>
    </source>
</evidence>
<feature type="repeat" description="WD" evidence="17">
    <location>
        <begin position="181"/>
        <end position="224"/>
    </location>
</feature>
<keyword evidence="11" id="KW-0333">Golgi apparatus</keyword>
<evidence type="ECO:0000256" key="11">
    <source>
        <dbReference type="ARBA" id="ARBA00023034"/>
    </source>
</evidence>
<evidence type="ECO:0000256" key="6">
    <source>
        <dbReference type="ARBA" id="ARBA00022490"/>
    </source>
</evidence>
<dbReference type="PIRSF" id="PIRSF005567">
    <property type="entry name" value="Coatomer_beta'_subunit"/>
    <property type="match status" value="1"/>
</dbReference>
<evidence type="ECO:0000256" key="13">
    <source>
        <dbReference type="ARBA" id="ARBA00023329"/>
    </source>
</evidence>
<gene>
    <name evidence="20" type="primary">LOC115053562</name>
</gene>
<dbReference type="InterPro" id="IPR016453">
    <property type="entry name" value="COPB2"/>
</dbReference>
<dbReference type="InterPro" id="IPR050844">
    <property type="entry name" value="Coatomer_complex_subunit"/>
</dbReference>
<evidence type="ECO:0000256" key="4">
    <source>
        <dbReference type="ARBA" id="ARBA00021083"/>
    </source>
</evidence>
<dbReference type="SUPFAM" id="SSF50978">
    <property type="entry name" value="WD40 repeat-like"/>
    <property type="match status" value="1"/>
</dbReference>
<keyword evidence="5" id="KW-0813">Transport</keyword>
<proteinExistence type="inferred from homology"/>
<evidence type="ECO:0000259" key="19">
    <source>
        <dbReference type="Pfam" id="PF23953"/>
    </source>
</evidence>
<comment type="subcellular location">
    <subcellularLocation>
        <location evidence="2">Cytoplasmic vesicle</location>
        <location evidence="2">COPI-coated vesicle membrane</location>
        <topology evidence="2">Peripheral membrane protein</topology>
        <orientation evidence="2">Cytoplasmic side</orientation>
    </subcellularLocation>
    <subcellularLocation>
        <location evidence="1">Golgi apparatus membrane</location>
        <topology evidence="1">Peripheral membrane protein</topology>
        <orientation evidence="1">Cytoplasmic side</orientation>
    </subcellularLocation>
</comment>
<evidence type="ECO:0000256" key="8">
    <source>
        <dbReference type="ARBA" id="ARBA00022737"/>
    </source>
</evidence>
<feature type="domain" description="COPA/B second beta-propeller" evidence="18">
    <location>
        <begin position="319"/>
        <end position="431"/>
    </location>
</feature>
<keyword evidence="10" id="KW-0653">Protein transport</keyword>
<evidence type="ECO:0000256" key="16">
    <source>
        <dbReference type="ARBA" id="ARBA00032920"/>
    </source>
</evidence>
<feature type="repeat" description="WD" evidence="17">
    <location>
        <begin position="95"/>
        <end position="127"/>
    </location>
</feature>
<evidence type="ECO:0000256" key="17">
    <source>
        <dbReference type="PROSITE-ProRule" id="PRU00221"/>
    </source>
</evidence>
<dbReference type="GO" id="GO:0006891">
    <property type="term" value="P:intra-Golgi vesicle-mediated transport"/>
    <property type="evidence" value="ECO:0007669"/>
    <property type="project" value="TreeGrafter"/>
</dbReference>
<dbReference type="GO" id="GO:0000139">
    <property type="term" value="C:Golgi membrane"/>
    <property type="evidence" value="ECO:0007669"/>
    <property type="project" value="UniProtKB-SubCell"/>
</dbReference>
<evidence type="ECO:0000259" key="18">
    <source>
        <dbReference type="Pfam" id="PF04053"/>
    </source>
</evidence>
<dbReference type="InterPro" id="IPR011044">
    <property type="entry name" value="Quino_amine_DH_bsu"/>
</dbReference>
<comment type="function">
    <text evidence="15">This coatomer complex protein, essential for Golgi budding and vesicular trafficking, is a selective binding protein (RACK) for protein kinase C, epsilon type. It binds to Golgi membranes in a GTP-dependent manner.</text>
</comment>
<organism evidence="20 21">
    <name type="scientific">Echeneis naucrates</name>
    <name type="common">Live sharksucker</name>
    <dbReference type="NCBI Taxonomy" id="173247"/>
    <lineage>
        <taxon>Eukaryota</taxon>
        <taxon>Metazoa</taxon>
        <taxon>Chordata</taxon>
        <taxon>Craniata</taxon>
        <taxon>Vertebrata</taxon>
        <taxon>Euteleostomi</taxon>
        <taxon>Actinopterygii</taxon>
        <taxon>Neopterygii</taxon>
        <taxon>Teleostei</taxon>
        <taxon>Neoteleostei</taxon>
        <taxon>Acanthomorphata</taxon>
        <taxon>Carangaria</taxon>
        <taxon>Carangiformes</taxon>
        <taxon>Echeneidae</taxon>
        <taxon>Echeneis</taxon>
    </lineage>
</organism>
<keyword evidence="13" id="KW-0968">Cytoplasmic vesicle</keyword>
<dbReference type="Pfam" id="PF04053">
    <property type="entry name" value="B-prop_COPA_B_2nd"/>
    <property type="match status" value="1"/>
</dbReference>
<feature type="repeat" description="WD" evidence="17">
    <location>
        <begin position="225"/>
        <end position="266"/>
    </location>
</feature>
<dbReference type="Pfam" id="PF23953">
    <property type="entry name" value="TPR_COPA_B"/>
    <property type="match status" value="1"/>
</dbReference>
<evidence type="ECO:0000256" key="2">
    <source>
        <dbReference type="ARBA" id="ARBA00004347"/>
    </source>
</evidence>
<dbReference type="InterPro" id="IPR020472">
    <property type="entry name" value="WD40_PAC1"/>
</dbReference>
<keyword evidence="12" id="KW-0472">Membrane</keyword>
<dbReference type="PRINTS" id="PR00320">
    <property type="entry name" value="GPROTEINBRPT"/>
</dbReference>
<evidence type="ECO:0000256" key="9">
    <source>
        <dbReference type="ARBA" id="ARBA00022892"/>
    </source>
</evidence>
<evidence type="ECO:0000256" key="7">
    <source>
        <dbReference type="ARBA" id="ARBA00022574"/>
    </source>
</evidence>
<comment type="similarity">
    <text evidence="3">Belongs to the WD repeat COPB2 family.</text>
</comment>
<dbReference type="PANTHER" id="PTHR19876">
    <property type="entry name" value="COATOMER"/>
    <property type="match status" value="1"/>
</dbReference>
<dbReference type="GO" id="GO:0030126">
    <property type="term" value="C:COPI vesicle coat"/>
    <property type="evidence" value="ECO:0007669"/>
    <property type="project" value="TreeGrafter"/>
</dbReference>
<dbReference type="GO" id="GO:0006886">
    <property type="term" value="P:intracellular protein transport"/>
    <property type="evidence" value="ECO:0007669"/>
    <property type="project" value="InterPro"/>
</dbReference>
<keyword evidence="9" id="KW-0931">ER-Golgi transport</keyword>
<accession>A0A665VZC1</accession>
<protein>
    <recommendedName>
        <fullName evidence="4">Coatomer subunit beta'</fullName>
    </recommendedName>
    <alternativeName>
        <fullName evidence="16">Beta'-coat protein</fullName>
    </alternativeName>
</protein>
<dbReference type="InterPro" id="IPR001680">
    <property type="entry name" value="WD40_rpt"/>
</dbReference>
<comment type="function">
    <text evidence="14">The coatomer is a cytosolic protein complex that binds to dilysine motifs and reversibly associates with Golgi non-clathrin-coated vesicles, which further mediate biosynthetic protein transport from the ER, via the Golgi up to the trans Golgi network. Coatomer complex is required for budding from Golgi membranes, and is essential for the retrograde Golgi-to-ER transport of dilysine-tagged proteins. In mammals, the coatomer can only be recruited by membranes associated to ADP-ribosylation factors (ARFs), which are small GTP-binding proteins; the complex also influences the Golgi structural integrity, as well as the processing, activity, and endocytic recycling of LDL receptors.</text>
</comment>
<dbReference type="GO" id="GO:0005198">
    <property type="term" value="F:structural molecule activity"/>
    <property type="evidence" value="ECO:0007669"/>
    <property type="project" value="InterPro"/>
</dbReference>
<dbReference type="PROSITE" id="PS50082">
    <property type="entry name" value="WD_REPEATS_2"/>
    <property type="match status" value="4"/>
</dbReference>
<evidence type="ECO:0000256" key="14">
    <source>
        <dbReference type="ARBA" id="ARBA00024791"/>
    </source>
</evidence>
<dbReference type="SUPFAM" id="SSF50969">
    <property type="entry name" value="YVTN repeat-like/Quinoprotein amine dehydrogenase"/>
    <property type="match status" value="1"/>
</dbReference>
<dbReference type="Pfam" id="PF00400">
    <property type="entry name" value="WD40"/>
    <property type="match status" value="5"/>
</dbReference>
<evidence type="ECO:0000256" key="10">
    <source>
        <dbReference type="ARBA" id="ARBA00022927"/>
    </source>
</evidence>
<dbReference type="PANTHER" id="PTHR19876:SF2">
    <property type="entry name" value="COATOMER SUBUNIT BETA"/>
    <property type="match status" value="1"/>
</dbReference>
<dbReference type="FunFam" id="2.130.10.10:FF:000008">
    <property type="entry name" value="Coatomer subunit beta"/>
    <property type="match status" value="1"/>
</dbReference>
<reference evidence="20" key="3">
    <citation type="submission" date="2025-09" db="UniProtKB">
        <authorList>
            <consortium name="Ensembl"/>
        </authorList>
    </citation>
    <scope>IDENTIFICATION</scope>
</reference>
<dbReference type="AlphaFoldDB" id="A0A665VZC1"/>
<evidence type="ECO:0000313" key="20">
    <source>
        <dbReference type="Ensembl" id="ENSENLP00000036878.1"/>
    </source>
</evidence>
<dbReference type="Gene3D" id="1.25.40.470">
    <property type="match status" value="1"/>
</dbReference>
<keyword evidence="21" id="KW-1185">Reference proteome</keyword>
<dbReference type="InterPro" id="IPR015943">
    <property type="entry name" value="WD40/YVTN_repeat-like_dom_sf"/>
</dbReference>
<keyword evidence="7 17" id="KW-0853">WD repeat</keyword>
<dbReference type="Proteomes" id="UP000472264">
    <property type="component" value="Chromosome 13"/>
</dbReference>
<dbReference type="GO" id="GO:0006888">
    <property type="term" value="P:endoplasmic reticulum to Golgi vesicle-mediated transport"/>
    <property type="evidence" value="ECO:0007669"/>
    <property type="project" value="TreeGrafter"/>
</dbReference>
<feature type="domain" description="COPA/B TPR" evidence="19">
    <location>
        <begin position="512"/>
        <end position="692"/>
    </location>
</feature>
<dbReference type="PROSITE" id="PS50294">
    <property type="entry name" value="WD_REPEATS_REGION"/>
    <property type="match status" value="4"/>
</dbReference>
<dbReference type="FunFam" id="1.25.40.470:FF:000001">
    <property type="entry name" value="Coatomer subunit beta"/>
    <property type="match status" value="1"/>
</dbReference>
<dbReference type="CDD" id="cd22947">
    <property type="entry name" value="Coatomer_WDAD_beta-like"/>
    <property type="match status" value="1"/>
</dbReference>
<dbReference type="SMART" id="SM00320">
    <property type="entry name" value="WD40"/>
    <property type="match status" value="6"/>
</dbReference>
<dbReference type="InterPro" id="IPR036322">
    <property type="entry name" value="WD40_repeat_dom_sf"/>
</dbReference>
<dbReference type="CDD" id="cd00200">
    <property type="entry name" value="WD40"/>
    <property type="match status" value="1"/>
</dbReference>
<evidence type="ECO:0000256" key="1">
    <source>
        <dbReference type="ARBA" id="ARBA00004255"/>
    </source>
</evidence>
<dbReference type="InterPro" id="IPR006692">
    <property type="entry name" value="Beta-prop_COPA/B_2nd"/>
</dbReference>
<dbReference type="GO" id="GO:0006890">
    <property type="term" value="P:retrograde vesicle-mediated transport, Golgi to endoplasmic reticulum"/>
    <property type="evidence" value="ECO:0007669"/>
    <property type="project" value="TreeGrafter"/>
</dbReference>
<reference evidence="20" key="1">
    <citation type="submission" date="2021-04" db="EMBL/GenBank/DDBJ databases">
        <authorList>
            <consortium name="Wellcome Sanger Institute Data Sharing"/>
        </authorList>
    </citation>
    <scope>NUCLEOTIDE SEQUENCE [LARGE SCALE GENOMIC DNA]</scope>
</reference>
<evidence type="ECO:0000256" key="3">
    <source>
        <dbReference type="ARBA" id="ARBA00010844"/>
    </source>
</evidence>
<dbReference type="InterPro" id="IPR056176">
    <property type="entry name" value="TPR_COPA_B"/>
</dbReference>
<reference evidence="20" key="2">
    <citation type="submission" date="2025-08" db="UniProtKB">
        <authorList>
            <consortium name="Ensembl"/>
        </authorList>
    </citation>
    <scope>IDENTIFICATION</scope>
</reference>
<evidence type="ECO:0000313" key="21">
    <source>
        <dbReference type="Proteomes" id="UP000472264"/>
    </source>
</evidence>
<keyword evidence="8" id="KW-0677">Repeat</keyword>
<dbReference type="Ensembl" id="ENSENLT00000037859.1">
    <property type="protein sequence ID" value="ENSENLP00000036878.1"/>
    <property type="gene ID" value="ENSENLG00000015986.1"/>
</dbReference>
<dbReference type="Gene3D" id="2.130.10.10">
    <property type="entry name" value="YVTN repeat-like/Quinoprotein amine dehydrogenase"/>
    <property type="match status" value="1"/>
</dbReference>